<dbReference type="AlphaFoldDB" id="A0A8S3XCF2"/>
<reference evidence="1" key="1">
    <citation type="submission" date="2021-04" db="EMBL/GenBank/DDBJ databases">
        <authorList>
            <person name="Tunstrom K."/>
        </authorList>
    </citation>
    <scope>NUCLEOTIDE SEQUENCE</scope>
</reference>
<organism evidence="1 2">
    <name type="scientific">Parnassius apollo</name>
    <name type="common">Apollo butterfly</name>
    <name type="synonym">Papilio apollo</name>
    <dbReference type="NCBI Taxonomy" id="110799"/>
    <lineage>
        <taxon>Eukaryota</taxon>
        <taxon>Metazoa</taxon>
        <taxon>Ecdysozoa</taxon>
        <taxon>Arthropoda</taxon>
        <taxon>Hexapoda</taxon>
        <taxon>Insecta</taxon>
        <taxon>Pterygota</taxon>
        <taxon>Neoptera</taxon>
        <taxon>Endopterygota</taxon>
        <taxon>Lepidoptera</taxon>
        <taxon>Glossata</taxon>
        <taxon>Ditrysia</taxon>
        <taxon>Papilionoidea</taxon>
        <taxon>Papilionidae</taxon>
        <taxon>Parnassiinae</taxon>
        <taxon>Parnassini</taxon>
        <taxon>Parnassius</taxon>
        <taxon>Parnassius</taxon>
    </lineage>
</organism>
<dbReference type="Proteomes" id="UP000691718">
    <property type="component" value="Unassembled WGS sequence"/>
</dbReference>
<keyword evidence="2" id="KW-1185">Reference proteome</keyword>
<proteinExistence type="predicted"/>
<sequence length="71" mass="7777">MQLSCNYCTALRKHHLQATAAIHQAAIYYSRRAATMQPSRSHRAVAAKPLCSRRPVAALPVRLYAASATVV</sequence>
<name>A0A8S3XCF2_PARAO</name>
<comment type="caution">
    <text evidence="1">The sequence shown here is derived from an EMBL/GenBank/DDBJ whole genome shotgun (WGS) entry which is preliminary data.</text>
</comment>
<evidence type="ECO:0000313" key="1">
    <source>
        <dbReference type="EMBL" id="CAG5012321.1"/>
    </source>
</evidence>
<gene>
    <name evidence="1" type="ORF">PAPOLLO_LOCUS15770</name>
</gene>
<evidence type="ECO:0000313" key="2">
    <source>
        <dbReference type="Proteomes" id="UP000691718"/>
    </source>
</evidence>
<dbReference type="EMBL" id="CAJQZP010001037">
    <property type="protein sequence ID" value="CAG5012321.1"/>
    <property type="molecule type" value="Genomic_DNA"/>
</dbReference>
<accession>A0A8S3XCF2</accession>
<protein>
    <submittedName>
        <fullName evidence="1">(apollo) hypothetical protein</fullName>
    </submittedName>
</protein>